<keyword evidence="1" id="KW-0812">Transmembrane</keyword>
<gene>
    <name evidence="2" type="ORF">SDC9_196239</name>
</gene>
<protein>
    <submittedName>
        <fullName evidence="2">Uncharacterized protein</fullName>
    </submittedName>
</protein>
<sequence>MVIMGTLNIKIPMVQGIIIKNILLIDEIMYFLNSFILSSLILLASAGKTTVTIATAKVE</sequence>
<evidence type="ECO:0000313" key="2">
    <source>
        <dbReference type="EMBL" id="MPN48629.1"/>
    </source>
</evidence>
<comment type="caution">
    <text evidence="2">The sequence shown here is derived from an EMBL/GenBank/DDBJ whole genome shotgun (WGS) entry which is preliminary data.</text>
</comment>
<proteinExistence type="predicted"/>
<reference evidence="2" key="1">
    <citation type="submission" date="2019-08" db="EMBL/GenBank/DDBJ databases">
        <authorList>
            <person name="Kucharzyk K."/>
            <person name="Murdoch R.W."/>
            <person name="Higgins S."/>
            <person name="Loffler F."/>
        </authorList>
    </citation>
    <scope>NUCLEOTIDE SEQUENCE</scope>
</reference>
<accession>A0A645IDT9</accession>
<organism evidence="2">
    <name type="scientific">bioreactor metagenome</name>
    <dbReference type="NCBI Taxonomy" id="1076179"/>
    <lineage>
        <taxon>unclassified sequences</taxon>
        <taxon>metagenomes</taxon>
        <taxon>ecological metagenomes</taxon>
    </lineage>
</organism>
<name>A0A645IDT9_9ZZZZ</name>
<dbReference type="EMBL" id="VSSQ01111129">
    <property type="protein sequence ID" value="MPN48629.1"/>
    <property type="molecule type" value="Genomic_DNA"/>
</dbReference>
<feature type="transmembrane region" description="Helical" evidence="1">
    <location>
        <begin position="28"/>
        <end position="47"/>
    </location>
</feature>
<evidence type="ECO:0000256" key="1">
    <source>
        <dbReference type="SAM" id="Phobius"/>
    </source>
</evidence>
<keyword evidence="1" id="KW-1133">Transmembrane helix</keyword>
<dbReference type="AlphaFoldDB" id="A0A645IDT9"/>
<keyword evidence="1" id="KW-0472">Membrane</keyword>